<evidence type="ECO:0000256" key="1">
    <source>
        <dbReference type="SAM" id="MobiDB-lite"/>
    </source>
</evidence>
<accession>A0ABU6RG42</accession>
<proteinExistence type="predicted"/>
<gene>
    <name evidence="2" type="ORF">PIB30_045211</name>
</gene>
<name>A0ABU6RG42_9FABA</name>
<comment type="caution">
    <text evidence="2">The sequence shown here is derived from an EMBL/GenBank/DDBJ whole genome shotgun (WGS) entry which is preliminary data.</text>
</comment>
<dbReference type="Proteomes" id="UP001341840">
    <property type="component" value="Unassembled WGS sequence"/>
</dbReference>
<protein>
    <submittedName>
        <fullName evidence="2">Uncharacterized protein</fullName>
    </submittedName>
</protein>
<organism evidence="2 3">
    <name type="scientific">Stylosanthes scabra</name>
    <dbReference type="NCBI Taxonomy" id="79078"/>
    <lineage>
        <taxon>Eukaryota</taxon>
        <taxon>Viridiplantae</taxon>
        <taxon>Streptophyta</taxon>
        <taxon>Embryophyta</taxon>
        <taxon>Tracheophyta</taxon>
        <taxon>Spermatophyta</taxon>
        <taxon>Magnoliopsida</taxon>
        <taxon>eudicotyledons</taxon>
        <taxon>Gunneridae</taxon>
        <taxon>Pentapetalae</taxon>
        <taxon>rosids</taxon>
        <taxon>fabids</taxon>
        <taxon>Fabales</taxon>
        <taxon>Fabaceae</taxon>
        <taxon>Papilionoideae</taxon>
        <taxon>50 kb inversion clade</taxon>
        <taxon>dalbergioids sensu lato</taxon>
        <taxon>Dalbergieae</taxon>
        <taxon>Pterocarpus clade</taxon>
        <taxon>Stylosanthes</taxon>
    </lineage>
</organism>
<reference evidence="2 3" key="1">
    <citation type="journal article" date="2023" name="Plants (Basel)">
        <title>Bridging the Gap: Combining Genomics and Transcriptomics Approaches to Understand Stylosanthes scabra, an Orphan Legume from the Brazilian Caatinga.</title>
        <authorList>
            <person name="Ferreira-Neto J.R.C."/>
            <person name="da Silva M.D."/>
            <person name="Binneck E."/>
            <person name="de Melo N.F."/>
            <person name="da Silva R.H."/>
            <person name="de Melo A.L.T.M."/>
            <person name="Pandolfi V."/>
            <person name="Bustamante F.O."/>
            <person name="Brasileiro-Vidal A.C."/>
            <person name="Benko-Iseppon A.M."/>
        </authorList>
    </citation>
    <scope>NUCLEOTIDE SEQUENCE [LARGE SCALE GENOMIC DNA]</scope>
    <source>
        <tissue evidence="2">Leaves</tissue>
    </source>
</reference>
<keyword evidence="3" id="KW-1185">Reference proteome</keyword>
<evidence type="ECO:0000313" key="2">
    <source>
        <dbReference type="EMBL" id="MED6123002.1"/>
    </source>
</evidence>
<feature type="region of interest" description="Disordered" evidence="1">
    <location>
        <begin position="399"/>
        <end position="425"/>
    </location>
</feature>
<evidence type="ECO:0000313" key="3">
    <source>
        <dbReference type="Proteomes" id="UP001341840"/>
    </source>
</evidence>
<dbReference type="EMBL" id="JASCZI010030482">
    <property type="protein sequence ID" value="MED6123002.1"/>
    <property type="molecule type" value="Genomic_DNA"/>
</dbReference>
<sequence>MESLETGPCVWVVTNQNIVGFRVENLEHLGKNEASRDSKSILLPPPFDFHLTLPKRDLHPFVFDSKLFFAGGAPDFSPDPSTTMYQVSYAGGTTLDIAEVEAAAGTIPVAPTLMYECNVANIQGDAYLLAHDPMTKERRLGFWVLRSGSGSKQWHPLPPPPTLSSYGTINGTDDELPFVYLPWWESFVWKDQLFLTAFLHPNERKPAGEMLVHYVYNPEKYDEPWKRRERPFTGVGRVCASEVAAVPSLGKVGNCDVALTWLTEDHDPSYTSDVKIYALLVDKQDNLLRQECLHEGIPYSFIRHTINVNFVDLGKGKVCILIGGTKERFEIPTLNPILCVLVLKLGLVQEEQEEGQRFLSVDQVLVNRVYDITLYVVGSYDEAPQSSFLSSFKQSYSQDSISSRKRPKLASGTNPSQPRTILKQE</sequence>